<dbReference type="AlphaFoldDB" id="A0A9W7ZW40"/>
<name>A0A9W7ZW40_9FUNG</name>
<keyword evidence="3" id="KW-0812">Transmembrane</keyword>
<protein>
    <recommendedName>
        <fullName evidence="4">ABC1 atypical kinase-like domain-containing protein</fullName>
    </recommendedName>
</protein>
<comment type="similarity">
    <text evidence="1">Belongs to the protein kinase superfamily. ADCK protein kinase family.</text>
</comment>
<dbReference type="PANTHER" id="PTHR45890:SF1">
    <property type="entry name" value="AARF DOMAIN CONTAINING KINASE 2"/>
    <property type="match status" value="1"/>
</dbReference>
<evidence type="ECO:0000313" key="6">
    <source>
        <dbReference type="Proteomes" id="UP001150538"/>
    </source>
</evidence>
<dbReference type="InterPro" id="IPR004147">
    <property type="entry name" value="ABC1_dom"/>
</dbReference>
<organism evidence="5 6">
    <name type="scientific">Mycoemilia scoparia</name>
    <dbReference type="NCBI Taxonomy" id="417184"/>
    <lineage>
        <taxon>Eukaryota</taxon>
        <taxon>Fungi</taxon>
        <taxon>Fungi incertae sedis</taxon>
        <taxon>Zoopagomycota</taxon>
        <taxon>Kickxellomycotina</taxon>
        <taxon>Kickxellomycetes</taxon>
        <taxon>Kickxellales</taxon>
        <taxon>Kickxellaceae</taxon>
        <taxon>Mycoemilia</taxon>
    </lineage>
</organism>
<dbReference type="EMBL" id="JANBPU010000306">
    <property type="protein sequence ID" value="KAJ1912855.1"/>
    <property type="molecule type" value="Genomic_DNA"/>
</dbReference>
<feature type="transmembrane region" description="Helical" evidence="3">
    <location>
        <begin position="74"/>
        <end position="99"/>
    </location>
</feature>
<dbReference type="GO" id="GO:0005739">
    <property type="term" value="C:mitochondrion"/>
    <property type="evidence" value="ECO:0007669"/>
    <property type="project" value="TreeGrafter"/>
</dbReference>
<dbReference type="InterPro" id="IPR011009">
    <property type="entry name" value="Kinase-like_dom_sf"/>
</dbReference>
<evidence type="ECO:0000259" key="4">
    <source>
        <dbReference type="Pfam" id="PF03109"/>
    </source>
</evidence>
<accession>A0A9W7ZW40</accession>
<dbReference type="Proteomes" id="UP001150538">
    <property type="component" value="Unassembled WGS sequence"/>
</dbReference>
<proteinExistence type="inferred from homology"/>
<evidence type="ECO:0000256" key="1">
    <source>
        <dbReference type="ARBA" id="ARBA00009670"/>
    </source>
</evidence>
<dbReference type="PANTHER" id="PTHR45890">
    <property type="entry name" value="AARF DOMAIN CONTAINING KINASE 2 (PREDICTED)"/>
    <property type="match status" value="1"/>
</dbReference>
<feature type="region of interest" description="Disordered" evidence="2">
    <location>
        <begin position="612"/>
        <end position="634"/>
    </location>
</feature>
<comment type="caution">
    <text evidence="5">The sequence shown here is derived from an EMBL/GenBank/DDBJ whole genome shotgun (WGS) entry which is preliminary data.</text>
</comment>
<feature type="domain" description="ABC1 atypical kinase-like" evidence="4">
    <location>
        <begin position="244"/>
        <end position="394"/>
    </location>
</feature>
<dbReference type="OrthoDB" id="1290869at2759"/>
<dbReference type="Pfam" id="PF03109">
    <property type="entry name" value="ABC1"/>
    <property type="match status" value="1"/>
</dbReference>
<dbReference type="InterPro" id="IPR044095">
    <property type="entry name" value="ADCK2_dom"/>
</dbReference>
<dbReference type="InterPro" id="IPR052402">
    <property type="entry name" value="ADCK_kinase"/>
</dbReference>
<keyword evidence="3" id="KW-1133">Transmembrane helix</keyword>
<keyword evidence="6" id="KW-1185">Reference proteome</keyword>
<evidence type="ECO:0000256" key="3">
    <source>
        <dbReference type="SAM" id="Phobius"/>
    </source>
</evidence>
<dbReference type="CDD" id="cd13971">
    <property type="entry name" value="ADCK2-like"/>
    <property type="match status" value="1"/>
</dbReference>
<dbReference type="SUPFAM" id="SSF56112">
    <property type="entry name" value="Protein kinase-like (PK-like)"/>
    <property type="match status" value="1"/>
</dbReference>
<evidence type="ECO:0000313" key="5">
    <source>
        <dbReference type="EMBL" id="KAJ1912855.1"/>
    </source>
</evidence>
<gene>
    <name evidence="5" type="ORF">H4219_005441</name>
</gene>
<sequence>MSIDWAADKFPDLLRNSHISFRRNVLYCKSIYNAKNPQSKKPTLTQSSDEHISTLIKKKPRSWISIIKKLSERFVLTPFIVVLRAVYLAFVFVPVIVVYPVGWFGSVIDDNSGGETTGRKWWYSFLANQMQRAGPTFIKLAQWAASRSDLFSKEFCSQLGKLHSKNRPHDFKYSLEAIEAAIDPISPGELFEWIEEEPLGAGAIAQVHRAMIRVDSLSTFLKQKNAETQLFNDEEIDKVIADGKKNPQVAIKVLHPHVEFMIDYDLKIMSLFAKLLNAIPSLKWFSFPEEVEMFGDLMKSQINLLNETENLRKFTKNFKDRPKIQFPQPIRPLCKDYVLFETYESAVPLGTLFSNSGSSFDKQAAGIGLDGFLRMIINDNFIHADLHPGNILVSFVSPPPLLSSLDRMLSRYFDTSQFGPYMRYPMDPPEFPTSDEVHNHIRELSNDPKGLKEYLSQLSVWGFTADLVFLDCGLATTLEPNDRRNFLDLFEAICTFDGLKAGKLMVERCRTPNLVIDPEIFALRIQDIVLGVRDLSFKLSKLTIGSILSKTMMAVRKHHVKLEPDFVNVIMAIFVLEGIGRQLDPNLDILKAALPILRDWWKEEAKNQIRHKTSLSKRQRQKDESAENDASQDLETIRPPNKFDLLAIWFYVEMRQYIEYIHNWGYDDEPYFGPFSPFMNSTD</sequence>
<evidence type="ECO:0000256" key="2">
    <source>
        <dbReference type="SAM" id="MobiDB-lite"/>
    </source>
</evidence>
<reference evidence="5" key="1">
    <citation type="submission" date="2022-07" db="EMBL/GenBank/DDBJ databases">
        <title>Phylogenomic reconstructions and comparative analyses of Kickxellomycotina fungi.</title>
        <authorList>
            <person name="Reynolds N.K."/>
            <person name="Stajich J.E."/>
            <person name="Barry K."/>
            <person name="Grigoriev I.V."/>
            <person name="Crous P."/>
            <person name="Smith M.E."/>
        </authorList>
    </citation>
    <scope>NUCLEOTIDE SEQUENCE</scope>
    <source>
        <strain evidence="5">NBRC 100468</strain>
    </source>
</reference>
<keyword evidence="3" id="KW-0472">Membrane</keyword>